<evidence type="ECO:0000259" key="9">
    <source>
        <dbReference type="PROSITE" id="PS50893"/>
    </source>
</evidence>
<dbReference type="InterPro" id="IPR003593">
    <property type="entry name" value="AAA+_ATPase"/>
</dbReference>
<dbReference type="GO" id="GO:0015833">
    <property type="term" value="P:peptide transport"/>
    <property type="evidence" value="ECO:0007669"/>
    <property type="project" value="InterPro"/>
</dbReference>
<dbReference type="InterPro" id="IPR050388">
    <property type="entry name" value="ABC_Ni/Peptide_Import"/>
</dbReference>
<dbReference type="InterPro" id="IPR013563">
    <property type="entry name" value="Oligopep_ABC_C"/>
</dbReference>
<evidence type="ECO:0000256" key="3">
    <source>
        <dbReference type="ARBA" id="ARBA00022448"/>
    </source>
</evidence>
<feature type="region of interest" description="Disordered" evidence="8">
    <location>
        <begin position="261"/>
        <end position="296"/>
    </location>
</feature>
<comment type="similarity">
    <text evidence="2">Belongs to the ABC transporter superfamily.</text>
</comment>
<gene>
    <name evidence="10" type="ORF">SAMN05445060_0481</name>
</gene>
<dbReference type="InterPro" id="IPR017871">
    <property type="entry name" value="ABC_transporter-like_CS"/>
</dbReference>
<keyword evidence="3" id="KW-0813">Transport</keyword>
<dbReference type="PROSITE" id="PS50893">
    <property type="entry name" value="ABC_TRANSPORTER_2"/>
    <property type="match status" value="2"/>
</dbReference>
<evidence type="ECO:0000256" key="2">
    <source>
        <dbReference type="ARBA" id="ARBA00005417"/>
    </source>
</evidence>
<dbReference type="GO" id="GO:0016887">
    <property type="term" value="F:ATP hydrolysis activity"/>
    <property type="evidence" value="ECO:0007669"/>
    <property type="project" value="InterPro"/>
</dbReference>
<keyword evidence="6 10" id="KW-0067">ATP-binding</keyword>
<dbReference type="SMART" id="SM00382">
    <property type="entry name" value="AAA"/>
    <property type="match status" value="2"/>
</dbReference>
<keyword evidence="5" id="KW-0547">Nucleotide-binding</keyword>
<evidence type="ECO:0000256" key="1">
    <source>
        <dbReference type="ARBA" id="ARBA00004202"/>
    </source>
</evidence>
<dbReference type="Proteomes" id="UP000186218">
    <property type="component" value="Unassembled WGS sequence"/>
</dbReference>
<dbReference type="GO" id="GO:0005886">
    <property type="term" value="C:plasma membrane"/>
    <property type="evidence" value="ECO:0007669"/>
    <property type="project" value="UniProtKB-SubCell"/>
</dbReference>
<dbReference type="PROSITE" id="PS00211">
    <property type="entry name" value="ABC_TRANSPORTER_1"/>
    <property type="match status" value="1"/>
</dbReference>
<evidence type="ECO:0000256" key="7">
    <source>
        <dbReference type="ARBA" id="ARBA00023136"/>
    </source>
</evidence>
<dbReference type="Gene3D" id="3.40.50.300">
    <property type="entry name" value="P-loop containing nucleotide triphosphate hydrolases"/>
    <property type="match status" value="2"/>
</dbReference>
<feature type="domain" description="ABC transporter" evidence="9">
    <location>
        <begin position="303"/>
        <end position="552"/>
    </location>
</feature>
<dbReference type="SUPFAM" id="SSF52540">
    <property type="entry name" value="P-loop containing nucleoside triphosphate hydrolases"/>
    <property type="match status" value="2"/>
</dbReference>
<keyword evidence="7" id="KW-0472">Membrane</keyword>
<comment type="subcellular location">
    <subcellularLocation>
        <location evidence="1">Cell membrane</location>
        <topology evidence="1">Peripheral membrane protein</topology>
    </subcellularLocation>
</comment>
<keyword evidence="11" id="KW-1185">Reference proteome</keyword>
<dbReference type="Pfam" id="PF08352">
    <property type="entry name" value="oligo_HPY"/>
    <property type="match status" value="1"/>
</dbReference>
<organism evidence="10 11">
    <name type="scientific">Williamsia sterculiae</name>
    <dbReference type="NCBI Taxonomy" id="1344003"/>
    <lineage>
        <taxon>Bacteria</taxon>
        <taxon>Bacillati</taxon>
        <taxon>Actinomycetota</taxon>
        <taxon>Actinomycetes</taxon>
        <taxon>Mycobacteriales</taxon>
        <taxon>Nocardiaceae</taxon>
        <taxon>Williamsia</taxon>
    </lineage>
</organism>
<name>A0A1N7D099_9NOCA</name>
<evidence type="ECO:0000313" key="10">
    <source>
        <dbReference type="EMBL" id="SIR69259.1"/>
    </source>
</evidence>
<accession>A0A1N7D099</accession>
<dbReference type="EMBL" id="FTNT01000001">
    <property type="protein sequence ID" value="SIR69259.1"/>
    <property type="molecule type" value="Genomic_DNA"/>
</dbReference>
<dbReference type="CDD" id="cd03257">
    <property type="entry name" value="ABC_NikE_OppD_transporters"/>
    <property type="match status" value="2"/>
</dbReference>
<dbReference type="Pfam" id="PF00005">
    <property type="entry name" value="ABC_tran"/>
    <property type="match status" value="2"/>
</dbReference>
<dbReference type="PANTHER" id="PTHR43297:SF2">
    <property type="entry name" value="DIPEPTIDE TRANSPORT ATP-BINDING PROTEIN DPPD"/>
    <property type="match status" value="1"/>
</dbReference>
<evidence type="ECO:0000256" key="4">
    <source>
        <dbReference type="ARBA" id="ARBA00022475"/>
    </source>
</evidence>
<sequence length="575" mass="61020">MGELLTVRGLGVDFRLPGVRVHAVRDLDLDIGRGEVVALVGESGSGKSATASAIAGLLPHNAEVTGGSVRLGGTELIGLSQRQLNAHRGPGMGMIFQNPVTSLDPSFTVGEQLGDVAHLHQGANRRDSHDLAADWLQRAGITDTRRVLRSFPHELSGGMRQRVMIALAGIAHPALLIADEPTTALDATVQKRILDLLLRLSDETSTAILLITHDFGVVSYASARVAVMNQGRVVEVGSTADVLADPQHEYTRNLIASVPSVGLRHRSEPGSPRRLLTGSEEPRSVAAQSGADDRVSDEPTALLELRGVTKQFVVGGVGTGRKSSTVPAVGDVTLDVRRGEVLGLIGESGSGKSTLARVAGGLIPRDGGTVLFDGADVEARESRRQLRRRFQYVFQDATTALNPRITVGDQIARPLLRLGRAGNRRAAAALAGEALEQVGLNIDLAQRYPRELSGGQRQRVGIARAIGLRPDLLILDEPTSALDATTQASILNLLLDLRDQLGLTYVFIGHNLAVVEFVCDRIGVMQDGELLETFAADDLFADDRHPATRALLDSVLPIGGHATSSTPALASALTR</sequence>
<evidence type="ECO:0000256" key="8">
    <source>
        <dbReference type="SAM" id="MobiDB-lite"/>
    </source>
</evidence>
<evidence type="ECO:0000256" key="5">
    <source>
        <dbReference type="ARBA" id="ARBA00022741"/>
    </source>
</evidence>
<evidence type="ECO:0000313" key="11">
    <source>
        <dbReference type="Proteomes" id="UP000186218"/>
    </source>
</evidence>
<dbReference type="PANTHER" id="PTHR43297">
    <property type="entry name" value="OLIGOPEPTIDE TRANSPORT ATP-BINDING PROTEIN APPD"/>
    <property type="match status" value="1"/>
</dbReference>
<keyword evidence="4" id="KW-1003">Cell membrane</keyword>
<dbReference type="InterPro" id="IPR003439">
    <property type="entry name" value="ABC_transporter-like_ATP-bd"/>
</dbReference>
<evidence type="ECO:0000256" key="6">
    <source>
        <dbReference type="ARBA" id="ARBA00022840"/>
    </source>
</evidence>
<dbReference type="STRING" id="1344003.SAMN05445060_0481"/>
<dbReference type="GO" id="GO:0005524">
    <property type="term" value="F:ATP binding"/>
    <property type="evidence" value="ECO:0007669"/>
    <property type="project" value="UniProtKB-KW"/>
</dbReference>
<reference evidence="10 11" key="1">
    <citation type="submission" date="2017-01" db="EMBL/GenBank/DDBJ databases">
        <authorList>
            <person name="Mah S.A."/>
            <person name="Swanson W.J."/>
            <person name="Moy G.W."/>
            <person name="Vacquier V.D."/>
        </authorList>
    </citation>
    <scope>NUCLEOTIDE SEQUENCE [LARGE SCALE GENOMIC DNA]</scope>
    <source>
        <strain evidence="10 11">CPCC 203464</strain>
    </source>
</reference>
<feature type="domain" description="ABC transporter" evidence="9">
    <location>
        <begin position="7"/>
        <end position="255"/>
    </location>
</feature>
<dbReference type="InterPro" id="IPR027417">
    <property type="entry name" value="P-loop_NTPase"/>
</dbReference>
<protein>
    <submittedName>
        <fullName evidence="10">Peptide/nickel transport system ATP-binding protein</fullName>
    </submittedName>
</protein>
<dbReference type="AlphaFoldDB" id="A0A1N7D099"/>
<proteinExistence type="inferred from homology"/>